<keyword evidence="3" id="KW-1185">Reference proteome</keyword>
<gene>
    <name evidence="2" type="ORF">ODALV1_LOCUS7853</name>
</gene>
<accession>A0ABP1Q6P0</accession>
<feature type="compositionally biased region" description="Basic and acidic residues" evidence="1">
    <location>
        <begin position="386"/>
        <end position="396"/>
    </location>
</feature>
<evidence type="ECO:0000256" key="1">
    <source>
        <dbReference type="SAM" id="MobiDB-lite"/>
    </source>
</evidence>
<dbReference type="EMBL" id="CAXLJM020000024">
    <property type="protein sequence ID" value="CAL8091156.1"/>
    <property type="molecule type" value="Genomic_DNA"/>
</dbReference>
<reference evidence="2 3" key="1">
    <citation type="submission" date="2024-08" db="EMBL/GenBank/DDBJ databases">
        <authorList>
            <person name="Cucini C."/>
            <person name="Frati F."/>
        </authorList>
    </citation>
    <scope>NUCLEOTIDE SEQUENCE [LARGE SCALE GENOMIC DNA]</scope>
</reference>
<dbReference type="Proteomes" id="UP001642540">
    <property type="component" value="Unassembled WGS sequence"/>
</dbReference>
<feature type="region of interest" description="Disordered" evidence="1">
    <location>
        <begin position="287"/>
        <end position="306"/>
    </location>
</feature>
<sequence>MDLSKTTRFRNFCVTKDYGIRYCSIDPRRGFIDPLWIEKIESDRRASGPSSTDISLEQCIPIDLSLSPTHASLPNTSHSFLTTSSRSSSASSIVSCTSESNLQEAISLIKHRTFEKSTAAKSPFELEDNAEFIFEKSLPSTPNVPTKLLNGNDIFEIEDVSNCESEPTVPTRKRRCDYPTVIPSESMVTHQTSLDMLSSLPPFRRQRRRRRRRDRVHLYSSRVTPAVPEVALCGGVPTQNLIPNRLTSIQLSERVLPPSEECDVQSSTYREYAPSKNTKANANWKQEEASELYNSPNTSDWNDKGNSDELKLSPYITAEQAAERQRILGTKKAQHEINVFAALISARIGFEEQVEANRVRNNTISLTSTISERPATTMTHHPSHNLGRERFERLSE</sequence>
<evidence type="ECO:0000313" key="3">
    <source>
        <dbReference type="Proteomes" id="UP001642540"/>
    </source>
</evidence>
<feature type="region of interest" description="Disordered" evidence="1">
    <location>
        <begin position="374"/>
        <end position="396"/>
    </location>
</feature>
<organism evidence="2 3">
    <name type="scientific">Orchesella dallaii</name>
    <dbReference type="NCBI Taxonomy" id="48710"/>
    <lineage>
        <taxon>Eukaryota</taxon>
        <taxon>Metazoa</taxon>
        <taxon>Ecdysozoa</taxon>
        <taxon>Arthropoda</taxon>
        <taxon>Hexapoda</taxon>
        <taxon>Collembola</taxon>
        <taxon>Entomobryomorpha</taxon>
        <taxon>Entomobryoidea</taxon>
        <taxon>Orchesellidae</taxon>
        <taxon>Orchesellinae</taxon>
        <taxon>Orchesella</taxon>
    </lineage>
</organism>
<evidence type="ECO:0000313" key="2">
    <source>
        <dbReference type="EMBL" id="CAL8091156.1"/>
    </source>
</evidence>
<comment type="caution">
    <text evidence="2">The sequence shown here is derived from an EMBL/GenBank/DDBJ whole genome shotgun (WGS) entry which is preliminary data.</text>
</comment>
<name>A0ABP1Q6P0_9HEXA</name>
<proteinExistence type="predicted"/>
<protein>
    <submittedName>
        <fullName evidence="2">Uncharacterized protein</fullName>
    </submittedName>
</protein>